<dbReference type="Gene3D" id="3.40.50.2000">
    <property type="entry name" value="Glycogen Phosphorylase B"/>
    <property type="match status" value="2"/>
</dbReference>
<evidence type="ECO:0000256" key="4">
    <source>
        <dbReference type="ARBA" id="ARBA00038858"/>
    </source>
</evidence>
<evidence type="ECO:0000256" key="3">
    <source>
        <dbReference type="ARBA" id="ARBA00038209"/>
    </source>
</evidence>
<comment type="caution">
    <text evidence="7">The sequence shown here is derived from an EMBL/GenBank/DDBJ whole genome shotgun (WGS) entry which is preliminary data.</text>
</comment>
<protein>
    <recommendedName>
        <fullName evidence="4">UDP-N-acetylglucosamine 2-epimerase (non-hydrolyzing)</fullName>
        <ecNumber evidence="4">5.1.3.14</ecNumber>
    </recommendedName>
</protein>
<dbReference type="RefSeq" id="WP_341534154.1">
    <property type="nucleotide sequence ID" value="NZ_JACHNZ010000012.1"/>
</dbReference>
<comment type="catalytic activity">
    <reaction evidence="2">
        <text>UDP-N-acetyl-alpha-D-glucosamine = UDP-N-acetyl-alpha-D-mannosamine</text>
        <dbReference type="Rhea" id="RHEA:17213"/>
        <dbReference type="ChEBI" id="CHEBI:57705"/>
        <dbReference type="ChEBI" id="CHEBI:68623"/>
        <dbReference type="EC" id="5.1.3.14"/>
    </reaction>
</comment>
<feature type="domain" description="UDP-N-acetylglucosamine 2-epimerase" evidence="6">
    <location>
        <begin position="32"/>
        <end position="356"/>
    </location>
</feature>
<dbReference type="Pfam" id="PF02350">
    <property type="entry name" value="Epimerase_2"/>
    <property type="match status" value="1"/>
</dbReference>
<dbReference type="InterPro" id="IPR029767">
    <property type="entry name" value="WecB-like"/>
</dbReference>
<dbReference type="EC" id="5.1.3.14" evidence="4"/>
<evidence type="ECO:0000256" key="1">
    <source>
        <dbReference type="ARBA" id="ARBA00023235"/>
    </source>
</evidence>
<evidence type="ECO:0000256" key="2">
    <source>
        <dbReference type="ARBA" id="ARBA00036080"/>
    </source>
</evidence>
<dbReference type="PANTHER" id="PTHR43174:SF2">
    <property type="entry name" value="UDP-N-ACETYLGLUCOSAMINE 2-EPIMERASE"/>
    <property type="match status" value="1"/>
</dbReference>
<comment type="similarity">
    <text evidence="3 5">Belongs to the UDP-N-acetylglucosamine 2-epimerase family.</text>
</comment>
<sequence>MTSSGAVMVVIGTRPEAIKLAPVVLALRALSLPVCVCLTGQHPEMAGEALAFFGIDADVNLALMRPGQSLAELTERAVGAAALLLARERPAWMIVQGDTTSALAGAIAARQAGIPVAHVEAGLRSFDLAQPYPEELNRTLIARLATLHFAPTPGAEANLRAEGIPDTAIEVTGNTVVDALYRTVETLPAIPPRPRRLVLATLHRRENRETAFPGIIGALAEIAARGDTDVLLPRHPGCAPGTYAPLEAILSARLVPPMPYPAFVSALSAAYLVITDSGGVQEEASALGVPTLVVRALTERPEVVEAGTALIVNTARNDILAAATRLLDDSAAHRRMAIASTRIGDGKAAERIARRLQGEICAVRRPAA</sequence>
<dbReference type="SUPFAM" id="SSF53756">
    <property type="entry name" value="UDP-Glycosyltransferase/glycogen phosphorylase"/>
    <property type="match status" value="1"/>
</dbReference>
<proteinExistence type="inferred from homology"/>
<dbReference type="EMBL" id="JACHNZ010000012">
    <property type="protein sequence ID" value="MBB4631759.1"/>
    <property type="molecule type" value="Genomic_DNA"/>
</dbReference>
<evidence type="ECO:0000313" key="8">
    <source>
        <dbReference type="Proteomes" id="UP000566324"/>
    </source>
</evidence>
<dbReference type="PANTHER" id="PTHR43174">
    <property type="entry name" value="UDP-N-ACETYLGLUCOSAMINE 2-EPIMERASE"/>
    <property type="match status" value="1"/>
</dbReference>
<dbReference type="Proteomes" id="UP000566324">
    <property type="component" value="Unassembled WGS sequence"/>
</dbReference>
<evidence type="ECO:0000256" key="5">
    <source>
        <dbReference type="RuleBase" id="RU003513"/>
    </source>
</evidence>
<organism evidence="7 8">
    <name type="scientific">Sphingosinicella soli</name>
    <dbReference type="NCBI Taxonomy" id="333708"/>
    <lineage>
        <taxon>Bacteria</taxon>
        <taxon>Pseudomonadati</taxon>
        <taxon>Pseudomonadota</taxon>
        <taxon>Alphaproteobacteria</taxon>
        <taxon>Sphingomonadales</taxon>
        <taxon>Sphingosinicellaceae</taxon>
        <taxon>Sphingosinicella</taxon>
    </lineage>
</organism>
<evidence type="ECO:0000259" key="6">
    <source>
        <dbReference type="Pfam" id="PF02350"/>
    </source>
</evidence>
<keyword evidence="8" id="KW-1185">Reference proteome</keyword>
<dbReference type="InterPro" id="IPR003331">
    <property type="entry name" value="UDP_GlcNAc_Epimerase_2_dom"/>
</dbReference>
<name>A0A7W7F6H8_9SPHN</name>
<dbReference type="CDD" id="cd03786">
    <property type="entry name" value="GTB_UDP-GlcNAc_2-Epimerase"/>
    <property type="match status" value="1"/>
</dbReference>
<dbReference type="GO" id="GO:0008761">
    <property type="term" value="F:UDP-N-acetylglucosamine 2-epimerase activity"/>
    <property type="evidence" value="ECO:0007669"/>
    <property type="project" value="UniProtKB-EC"/>
</dbReference>
<dbReference type="AlphaFoldDB" id="A0A7W7F6H8"/>
<dbReference type="NCBIfam" id="TIGR00236">
    <property type="entry name" value="wecB"/>
    <property type="match status" value="1"/>
</dbReference>
<evidence type="ECO:0000313" key="7">
    <source>
        <dbReference type="EMBL" id="MBB4631759.1"/>
    </source>
</evidence>
<gene>
    <name evidence="7" type="ORF">GGQ98_001373</name>
</gene>
<reference evidence="7 8" key="1">
    <citation type="submission" date="2020-08" db="EMBL/GenBank/DDBJ databases">
        <title>Genomic Encyclopedia of Type Strains, Phase IV (KMG-IV): sequencing the most valuable type-strain genomes for metagenomic binning, comparative biology and taxonomic classification.</title>
        <authorList>
            <person name="Goeker M."/>
        </authorList>
    </citation>
    <scope>NUCLEOTIDE SEQUENCE [LARGE SCALE GENOMIC DNA]</scope>
    <source>
        <strain evidence="7 8">DSM 17328</strain>
    </source>
</reference>
<keyword evidence="1 5" id="KW-0413">Isomerase</keyword>
<accession>A0A7W7F6H8</accession>